<evidence type="ECO:0000313" key="3">
    <source>
        <dbReference type="EMBL" id="GGD80548.1"/>
    </source>
</evidence>
<dbReference type="InterPro" id="IPR026444">
    <property type="entry name" value="Secre_tail"/>
</dbReference>
<dbReference type="Proteomes" id="UP000609064">
    <property type="component" value="Unassembled WGS sequence"/>
</dbReference>
<evidence type="ECO:0000259" key="2">
    <source>
        <dbReference type="Pfam" id="PF18962"/>
    </source>
</evidence>
<reference evidence="3" key="1">
    <citation type="journal article" date="2014" name="Int. J. Syst. Evol. Microbiol.">
        <title>Complete genome sequence of Corynebacterium casei LMG S-19264T (=DSM 44701T), isolated from a smear-ripened cheese.</title>
        <authorList>
            <consortium name="US DOE Joint Genome Institute (JGI-PGF)"/>
            <person name="Walter F."/>
            <person name="Albersmeier A."/>
            <person name="Kalinowski J."/>
            <person name="Ruckert C."/>
        </authorList>
    </citation>
    <scope>NUCLEOTIDE SEQUENCE</scope>
    <source>
        <strain evidence="3">CGMCC 1.15958</strain>
    </source>
</reference>
<name>A0A916Z7N8_9BACT</name>
<dbReference type="Pfam" id="PF18962">
    <property type="entry name" value="Por_Secre_tail"/>
    <property type="match status" value="1"/>
</dbReference>
<protein>
    <recommendedName>
        <fullName evidence="2">Secretion system C-terminal sorting domain-containing protein</fullName>
    </recommendedName>
</protein>
<organism evidence="3 4">
    <name type="scientific">Emticicia aquatilis</name>
    <dbReference type="NCBI Taxonomy" id="1537369"/>
    <lineage>
        <taxon>Bacteria</taxon>
        <taxon>Pseudomonadati</taxon>
        <taxon>Bacteroidota</taxon>
        <taxon>Cytophagia</taxon>
        <taxon>Cytophagales</taxon>
        <taxon>Leadbetterellaceae</taxon>
        <taxon>Emticicia</taxon>
    </lineage>
</organism>
<comment type="caution">
    <text evidence="3">The sequence shown here is derived from an EMBL/GenBank/DDBJ whole genome shotgun (WGS) entry which is preliminary data.</text>
</comment>
<accession>A0A916Z7N8</accession>
<dbReference type="RefSeq" id="WP_188770831.1">
    <property type="nucleotide sequence ID" value="NZ_BMKK01000016.1"/>
</dbReference>
<feature type="domain" description="Secretion system C-terminal sorting" evidence="2">
    <location>
        <begin position="472"/>
        <end position="542"/>
    </location>
</feature>
<keyword evidence="4" id="KW-1185">Reference proteome</keyword>
<feature type="chain" id="PRO_5038081431" description="Secretion system C-terminal sorting domain-containing protein" evidence="1">
    <location>
        <begin position="25"/>
        <end position="544"/>
    </location>
</feature>
<keyword evidence="1" id="KW-0732">Signal</keyword>
<feature type="signal peptide" evidence="1">
    <location>
        <begin position="1"/>
        <end position="24"/>
    </location>
</feature>
<dbReference type="EMBL" id="BMKK01000016">
    <property type="protein sequence ID" value="GGD80548.1"/>
    <property type="molecule type" value="Genomic_DNA"/>
</dbReference>
<sequence length="544" mass="62190">MKLTYNKYVFGLLFLFGFESEVFAQNSCQPSSFLLTPTTQNRTIEWQKFPEFSLPFSVVYGGPRFGDSQKQPLKHGFSHLATSDGNDTDIPRNQRAAVWYGTGYPSANQPWETIKSPWGNNIELYKNKWRNDMSDFANAFSSSRGTGIADIDLFVPDIELQIKSNDSILNLKNHPTTPVAFRSLDNQSFISQYKKDIQALYGQAFAETKRYATTNTKIGGYSDAPVLNTYINIAGNSWQKWTSDVSLLNYINYDFSKNALGGTAYDNQDFYSPAAYYYYDFPSPLAPDYLAYLLFQIEVNRAWTNKPIIPFVWLRFSYTTQFVKKFIRPFMAEATAIFPFFSGAKGLWLWDDPGTFSNNENYATYEYFINGLYRLSQYKEMFTGNYELVIQTTARDYVDTRKPIWRAVAKGNELLVAAHNPYAKDENEVVTIEVAYKNYRQNITLKGYEVFLCKFDMTLLGSEPTITNFEVSPNPVSDQIQLKIFSTKEQQIPVEIFDVNGKKVLQEKVILLQGENAKVLNVSSLSAGFYFLRVLGGSKKIVVD</sequence>
<gene>
    <name evidence="3" type="ORF">GCM10011514_50810</name>
</gene>
<evidence type="ECO:0000256" key="1">
    <source>
        <dbReference type="SAM" id="SignalP"/>
    </source>
</evidence>
<reference evidence="3" key="2">
    <citation type="submission" date="2020-09" db="EMBL/GenBank/DDBJ databases">
        <authorList>
            <person name="Sun Q."/>
            <person name="Zhou Y."/>
        </authorList>
    </citation>
    <scope>NUCLEOTIDE SEQUENCE</scope>
    <source>
        <strain evidence="3">CGMCC 1.15958</strain>
    </source>
</reference>
<dbReference type="NCBIfam" id="TIGR04183">
    <property type="entry name" value="Por_Secre_tail"/>
    <property type="match status" value="1"/>
</dbReference>
<proteinExistence type="predicted"/>
<dbReference type="AlphaFoldDB" id="A0A916Z7N8"/>
<evidence type="ECO:0000313" key="4">
    <source>
        <dbReference type="Proteomes" id="UP000609064"/>
    </source>
</evidence>